<dbReference type="EMBL" id="UYSU01032366">
    <property type="protein sequence ID" value="VDL89272.1"/>
    <property type="molecule type" value="Genomic_DNA"/>
</dbReference>
<gene>
    <name evidence="1" type="ORF">SSLN_LOCUS2887</name>
</gene>
<sequence length="377" mass="43073">MGSNLSTRGKGYEATWQYSNSNAQDNKPIFHKYTPGHSSPAQDAVPPDYPAFAPTLYFVDLTASDLNFSNKSLKIQEHRVEKSMLYLNTAKDGLLMLNFRTANPVFDFLKTQERPAMNFRNTKAAQVYARQYFKQAIIPGIGIPMRIRKWYIAGPGPMPLSYDPEKLEKGRDTSLDGEIYIEKDDLTFILPILGPLDVAFQFKQASTGGEEQKRNTNRASILTNLGEDICRISFDITEAKFAAVKMKQSRACQSVDRVAFFKNMSVLNTEVYVPIPMSTYSYDDPIVHLRRENRKRRDAGLEPIWMEEARLKRVQMFDGLDEVKSYGVSNSSLFEIERQGYVLKMRTGVMRGYLVEGEDLYEEFVQAHIYSDEESSD</sequence>
<dbReference type="WBParaSite" id="SSLN_0000298701-mRNA-1">
    <property type="protein sequence ID" value="SSLN_0000298701-mRNA-1"/>
    <property type="gene ID" value="SSLN_0000298701"/>
</dbReference>
<dbReference type="OrthoDB" id="6228046at2759"/>
<accession>A0A183SF89</accession>
<evidence type="ECO:0000313" key="3">
    <source>
        <dbReference type="WBParaSite" id="SSLN_0000298701-mRNA-1"/>
    </source>
</evidence>
<dbReference type="Proteomes" id="UP000275846">
    <property type="component" value="Unassembled WGS sequence"/>
</dbReference>
<organism evidence="3">
    <name type="scientific">Schistocephalus solidus</name>
    <name type="common">Tapeworm</name>
    <dbReference type="NCBI Taxonomy" id="70667"/>
    <lineage>
        <taxon>Eukaryota</taxon>
        <taxon>Metazoa</taxon>
        <taxon>Spiralia</taxon>
        <taxon>Lophotrochozoa</taxon>
        <taxon>Platyhelminthes</taxon>
        <taxon>Cestoda</taxon>
        <taxon>Eucestoda</taxon>
        <taxon>Diphyllobothriidea</taxon>
        <taxon>Diphyllobothriidae</taxon>
        <taxon>Schistocephalus</taxon>
    </lineage>
</organism>
<reference evidence="1 2" key="2">
    <citation type="submission" date="2018-11" db="EMBL/GenBank/DDBJ databases">
        <authorList>
            <consortium name="Pathogen Informatics"/>
        </authorList>
    </citation>
    <scope>NUCLEOTIDE SEQUENCE [LARGE SCALE GENOMIC DNA]</scope>
    <source>
        <strain evidence="1 2">NST_G2</strain>
    </source>
</reference>
<evidence type="ECO:0000313" key="1">
    <source>
        <dbReference type="EMBL" id="VDL89272.1"/>
    </source>
</evidence>
<proteinExistence type="predicted"/>
<dbReference type="AlphaFoldDB" id="A0A183SF89"/>
<protein>
    <submittedName>
        <fullName evidence="3">DUF2804 domain-containing protein</fullName>
    </submittedName>
</protein>
<name>A0A183SF89_SCHSO</name>
<keyword evidence="2" id="KW-1185">Reference proteome</keyword>
<reference evidence="3" key="1">
    <citation type="submission" date="2016-06" db="UniProtKB">
        <authorList>
            <consortium name="WormBaseParasite"/>
        </authorList>
    </citation>
    <scope>IDENTIFICATION</scope>
</reference>
<evidence type="ECO:0000313" key="2">
    <source>
        <dbReference type="Proteomes" id="UP000275846"/>
    </source>
</evidence>